<evidence type="ECO:0000313" key="2">
    <source>
        <dbReference type="Proteomes" id="UP001273505"/>
    </source>
</evidence>
<reference evidence="1 2" key="1">
    <citation type="submission" date="2023-11" db="EMBL/GenBank/DDBJ databases">
        <title>Gilvimarinus fulvus sp. nov., isolated from the surface of Kelp.</title>
        <authorList>
            <person name="Sun Y.Y."/>
            <person name="Gong Y."/>
            <person name="Du Z.J."/>
        </authorList>
    </citation>
    <scope>NUCLEOTIDE SEQUENCE [LARGE SCALE GENOMIC DNA]</scope>
    <source>
        <strain evidence="1 2">SDUM040013</strain>
    </source>
</reference>
<accession>A0ABU4RZJ1</accession>
<evidence type="ECO:0000313" key="1">
    <source>
        <dbReference type="EMBL" id="MDX6850273.1"/>
    </source>
</evidence>
<comment type="caution">
    <text evidence="1">The sequence shown here is derived from an EMBL/GenBank/DDBJ whole genome shotgun (WGS) entry which is preliminary data.</text>
</comment>
<dbReference type="RefSeq" id="WP_319835097.1">
    <property type="nucleotide sequence ID" value="NZ_JAXAFO010000022.1"/>
</dbReference>
<proteinExistence type="predicted"/>
<gene>
    <name evidence="1" type="ORF">SCD92_12940</name>
</gene>
<dbReference type="Proteomes" id="UP001273505">
    <property type="component" value="Unassembled WGS sequence"/>
</dbReference>
<organism evidence="1 2">
    <name type="scientific">Gilvimarinus gilvus</name>
    <dbReference type="NCBI Taxonomy" id="3058038"/>
    <lineage>
        <taxon>Bacteria</taxon>
        <taxon>Pseudomonadati</taxon>
        <taxon>Pseudomonadota</taxon>
        <taxon>Gammaproteobacteria</taxon>
        <taxon>Cellvibrionales</taxon>
        <taxon>Cellvibrionaceae</taxon>
        <taxon>Gilvimarinus</taxon>
    </lineage>
</organism>
<sequence>KFFPKLHPDPQHYPGFTVVDHIKTFLVYKSYGLVGKIQVEPEGYMVNNLCPDVWDDVPGGEMLVQREEFRSKNIFWGLDVYEAVEVCQDLGYKVVTSDDTLTLAAISLQRFAGDIHVLASDAELDDRF</sequence>
<dbReference type="EMBL" id="JAXAFO010000022">
    <property type="protein sequence ID" value="MDX6850273.1"/>
    <property type="molecule type" value="Genomic_DNA"/>
</dbReference>
<protein>
    <submittedName>
        <fullName evidence="1">Uncharacterized protein</fullName>
    </submittedName>
</protein>
<name>A0ABU4RZJ1_9GAMM</name>
<feature type="non-terminal residue" evidence="1">
    <location>
        <position position="1"/>
    </location>
</feature>
<keyword evidence="2" id="KW-1185">Reference proteome</keyword>